<dbReference type="RefSeq" id="WP_059061617.1">
    <property type="nucleotide sequence ID" value="NZ_LN879502.1"/>
</dbReference>
<reference evidence="5" key="1">
    <citation type="submission" date="2015-09" db="EMBL/GenBank/DDBJ databases">
        <authorList>
            <person name="Bertelli C."/>
        </authorList>
    </citation>
    <scope>NUCLEOTIDE SEQUENCE [LARGE SCALE GENOMIC DNA]</scope>
    <source>
        <strain evidence="5">KNic</strain>
    </source>
</reference>
<sequence length="259" mass="29876">MKKIFSLIALGSVALVSADQYYQPYGNGAQSSQGYYQRDNQGYQRNNQYDYQQAPRNQSYDQNQQYYQQSSQSYNRDQQKNYSQRDNNQGGVSDQEINRKLQDKLGSGWFSKGYQNVSFDVHNGIVNLRGSVDTLENKNNVEDSVRKIDGVRQVNNQITIVKENSDTYSDSELQDSEKKYPRDSASNFQDRQLNAKIRDKLSNGWFSKDYETLVIRTTNGVVVISGTVDKQEDVQKINDQLKEIEGIRSINNQLRVNNR</sequence>
<dbReference type="Gene3D" id="3.30.1340.30">
    <property type="match status" value="2"/>
</dbReference>
<dbReference type="PANTHER" id="PTHR34606">
    <property type="entry name" value="BON DOMAIN-CONTAINING PROTEIN"/>
    <property type="match status" value="1"/>
</dbReference>
<dbReference type="PATRIC" id="fig|389348.3.peg.2054"/>
<evidence type="ECO:0000256" key="1">
    <source>
        <dbReference type="SAM" id="MobiDB-lite"/>
    </source>
</evidence>
<proteinExistence type="predicted"/>
<dbReference type="AlphaFoldDB" id="A0A0U5K5N3"/>
<feature type="signal peptide" evidence="2">
    <location>
        <begin position="1"/>
        <end position="18"/>
    </location>
</feature>
<dbReference type="FunCoup" id="A0A0U5K5N3">
    <property type="interactions" value="41"/>
</dbReference>
<dbReference type="Pfam" id="PF04972">
    <property type="entry name" value="BON"/>
    <property type="match status" value="2"/>
</dbReference>
<evidence type="ECO:0000256" key="2">
    <source>
        <dbReference type="SAM" id="SignalP"/>
    </source>
</evidence>
<dbReference type="Proteomes" id="UP000069902">
    <property type="component" value="Chromosome cPNK"/>
</dbReference>
<feature type="compositionally biased region" description="Low complexity" evidence="1">
    <location>
        <begin position="58"/>
        <end position="76"/>
    </location>
</feature>
<feature type="compositionally biased region" description="Polar residues" evidence="1">
    <location>
        <begin position="80"/>
        <end position="92"/>
    </location>
</feature>
<feature type="region of interest" description="Disordered" evidence="1">
    <location>
        <begin position="58"/>
        <end position="94"/>
    </location>
</feature>
<feature type="domain" description="BON" evidence="3">
    <location>
        <begin position="93"/>
        <end position="162"/>
    </location>
</feature>
<dbReference type="InterPro" id="IPR007055">
    <property type="entry name" value="BON_dom"/>
</dbReference>
<dbReference type="PANTHER" id="PTHR34606:SF15">
    <property type="entry name" value="BON DOMAIN-CONTAINING PROTEIN"/>
    <property type="match status" value="1"/>
</dbReference>
<dbReference type="STRING" id="389348.PNK_1828"/>
<protein>
    <submittedName>
        <fullName evidence="4">Conserved hypothetical secreted protein</fullName>
    </submittedName>
</protein>
<evidence type="ECO:0000313" key="4">
    <source>
        <dbReference type="EMBL" id="CUI17435.1"/>
    </source>
</evidence>
<organism evidence="4 5">
    <name type="scientific">Candidatus Protochlamydia naegleriophila</name>
    <dbReference type="NCBI Taxonomy" id="389348"/>
    <lineage>
        <taxon>Bacteria</taxon>
        <taxon>Pseudomonadati</taxon>
        <taxon>Chlamydiota</taxon>
        <taxon>Chlamydiia</taxon>
        <taxon>Parachlamydiales</taxon>
        <taxon>Parachlamydiaceae</taxon>
        <taxon>Candidatus Protochlamydia</taxon>
    </lineage>
</organism>
<dbReference type="KEGG" id="pnl:PNK_1828"/>
<dbReference type="PROSITE" id="PS50914">
    <property type="entry name" value="BON"/>
    <property type="match status" value="2"/>
</dbReference>
<accession>A0A0U5K5N3</accession>
<evidence type="ECO:0000313" key="5">
    <source>
        <dbReference type="Proteomes" id="UP000069902"/>
    </source>
</evidence>
<dbReference type="EMBL" id="LN879502">
    <property type="protein sequence ID" value="CUI17435.1"/>
    <property type="molecule type" value="Genomic_DNA"/>
</dbReference>
<evidence type="ECO:0000259" key="3">
    <source>
        <dbReference type="PROSITE" id="PS50914"/>
    </source>
</evidence>
<dbReference type="InParanoid" id="A0A0U5K5N3"/>
<feature type="domain" description="BON" evidence="3">
    <location>
        <begin position="189"/>
        <end position="258"/>
    </location>
</feature>
<keyword evidence="2" id="KW-0732">Signal</keyword>
<feature type="region of interest" description="Disordered" evidence="1">
    <location>
        <begin position="162"/>
        <end position="186"/>
    </location>
</feature>
<gene>
    <name evidence="4" type="ORF">PNK_1828</name>
</gene>
<dbReference type="InterPro" id="IPR051686">
    <property type="entry name" value="Lipoprotein_DolP"/>
</dbReference>
<feature type="chain" id="PRO_5006860696" evidence="2">
    <location>
        <begin position="19"/>
        <end position="259"/>
    </location>
</feature>
<keyword evidence="5" id="KW-1185">Reference proteome</keyword>
<name>A0A0U5K5N3_9BACT</name>